<organism evidence="1">
    <name type="scientific">Rickettsia oklahomensis</name>
    <dbReference type="NCBI Taxonomy" id="3141789"/>
    <lineage>
        <taxon>Bacteria</taxon>
        <taxon>Pseudomonadati</taxon>
        <taxon>Pseudomonadota</taxon>
        <taxon>Alphaproteobacteria</taxon>
        <taxon>Rickettsiales</taxon>
        <taxon>Rickettsiaceae</taxon>
        <taxon>Rickettsieae</taxon>
        <taxon>Rickettsia</taxon>
        <taxon>belli group</taxon>
    </lineage>
</organism>
<evidence type="ECO:0000313" key="1">
    <source>
        <dbReference type="EMBL" id="XBG66404.1"/>
    </source>
</evidence>
<dbReference type="KEGG" id="rof:AAGW17_00575"/>
<gene>
    <name evidence="1" type="ORF">AAGW17_00575</name>
</gene>
<dbReference type="RefSeq" id="WP_347939021.1">
    <property type="nucleotide sequence ID" value="NZ_CP157197.1"/>
</dbReference>
<reference evidence="1" key="1">
    <citation type="submission" date="2024-05" db="EMBL/GenBank/DDBJ databases">
        <title>Characterization of a novel Rickettsia species. (Rickettsia oklahomia sp. nov.) from Amblyomma americanum ticks.</title>
        <authorList>
            <person name="Korla P.K."/>
            <person name="Karounos M."/>
            <person name="Wilson J.M."/>
            <person name="Little S.E."/>
            <person name="Qurollo B.A."/>
        </authorList>
    </citation>
    <scope>NUCLEOTIDE SEQUENCE</scope>
    <source>
        <strain evidence="1">Oklahoma-10</strain>
    </source>
</reference>
<proteinExistence type="predicted"/>
<sequence>MIHNIKPNEVNPIFEMHYVIAEKILQINGNKGNKEYISIPKSLVKEDF</sequence>
<dbReference type="EMBL" id="CP157197">
    <property type="protein sequence ID" value="XBG66404.1"/>
    <property type="molecule type" value="Genomic_DNA"/>
</dbReference>
<dbReference type="AlphaFoldDB" id="A0AAU7BZ66"/>
<protein>
    <submittedName>
        <fullName evidence="1">Uncharacterized protein</fullName>
    </submittedName>
</protein>
<accession>A0AAU7BZ66</accession>
<name>A0AAU7BZ66_9RICK</name>